<evidence type="ECO:0000256" key="2">
    <source>
        <dbReference type="SAM" id="Phobius"/>
    </source>
</evidence>
<dbReference type="PROSITE" id="PS50005">
    <property type="entry name" value="TPR"/>
    <property type="match status" value="1"/>
</dbReference>
<dbReference type="RefSeq" id="WP_106499032.1">
    <property type="nucleotide sequence ID" value="NZ_PXVC01000005.1"/>
</dbReference>
<organism evidence="3 4">
    <name type="scientific">Synechococcus lacustris str. Tous</name>
    <dbReference type="NCBI Taxonomy" id="1910958"/>
    <lineage>
        <taxon>Bacteria</taxon>
        <taxon>Bacillati</taxon>
        <taxon>Cyanobacteriota</taxon>
        <taxon>Cyanophyceae</taxon>
        <taxon>Synechococcales</taxon>
        <taxon>Synechococcaceae</taxon>
        <taxon>Synechococcus</taxon>
    </lineage>
</organism>
<dbReference type="SUPFAM" id="SSF48452">
    <property type="entry name" value="TPR-like"/>
    <property type="match status" value="1"/>
</dbReference>
<keyword evidence="2" id="KW-0472">Membrane</keyword>
<dbReference type="EMBL" id="PXVC01000005">
    <property type="protein sequence ID" value="PSI02486.1"/>
    <property type="molecule type" value="Genomic_DNA"/>
</dbReference>
<dbReference type="InterPro" id="IPR011990">
    <property type="entry name" value="TPR-like_helical_dom_sf"/>
</dbReference>
<reference evidence="4" key="1">
    <citation type="submission" date="2018-03" db="EMBL/GenBank/DDBJ databases">
        <title>Ecological and genomic features of two cosmopolitan and abundant freshwater picocyanobacteria.</title>
        <authorList>
            <person name="Cabello-Yeves P.J."/>
            <person name="Picazo A."/>
            <person name="Camacho A."/>
            <person name="Callieri C."/>
            <person name="Rosselli R."/>
            <person name="Roda-Garcia J."/>
            <person name="Coutinho F.H."/>
            <person name="Rodriguez-Valera F."/>
        </authorList>
    </citation>
    <scope>NUCLEOTIDE SEQUENCE [LARGE SCALE GENOMIC DNA]</scope>
    <source>
        <strain evidence="4">Tous</strain>
    </source>
</reference>
<feature type="transmembrane region" description="Helical" evidence="2">
    <location>
        <begin position="6"/>
        <end position="25"/>
    </location>
</feature>
<protein>
    <recommendedName>
        <fullName evidence="5">Tetratricopeptide repeat protein</fullName>
    </recommendedName>
</protein>
<keyword evidence="2" id="KW-1133">Transmembrane helix</keyword>
<keyword evidence="1" id="KW-0802">TPR repeat</keyword>
<keyword evidence="4" id="KW-1185">Reference proteome</keyword>
<dbReference type="Pfam" id="PF13176">
    <property type="entry name" value="TPR_7"/>
    <property type="match status" value="1"/>
</dbReference>
<keyword evidence="2" id="KW-0812">Transmembrane</keyword>
<dbReference type="AlphaFoldDB" id="A0A2P7EGY3"/>
<gene>
    <name evidence="3" type="ORF">C7K08_02270</name>
</gene>
<dbReference type="Gene3D" id="1.25.40.10">
    <property type="entry name" value="Tetratricopeptide repeat domain"/>
    <property type="match status" value="1"/>
</dbReference>
<name>A0A2P7EGY3_9SYNE</name>
<feature type="repeat" description="TPR" evidence="1">
    <location>
        <begin position="126"/>
        <end position="159"/>
    </location>
</feature>
<evidence type="ECO:0000313" key="3">
    <source>
        <dbReference type="EMBL" id="PSI02486.1"/>
    </source>
</evidence>
<evidence type="ECO:0000313" key="4">
    <source>
        <dbReference type="Proteomes" id="UP000240206"/>
    </source>
</evidence>
<evidence type="ECO:0000256" key="1">
    <source>
        <dbReference type="PROSITE-ProRule" id="PRU00339"/>
    </source>
</evidence>
<dbReference type="Proteomes" id="UP000240206">
    <property type="component" value="Unassembled WGS sequence"/>
</dbReference>
<dbReference type="InterPro" id="IPR019734">
    <property type="entry name" value="TPR_rpt"/>
</dbReference>
<dbReference type="SMART" id="SM00028">
    <property type="entry name" value="TPR"/>
    <property type="match status" value="3"/>
</dbReference>
<dbReference type="STRING" id="1910958.BTM30_04490"/>
<accession>A0A2P7EGY3</accession>
<comment type="caution">
    <text evidence="3">The sequence shown here is derived from an EMBL/GenBank/DDBJ whole genome shotgun (WGS) entry which is preliminary data.</text>
</comment>
<proteinExistence type="predicted"/>
<evidence type="ECO:0008006" key="5">
    <source>
        <dbReference type="Google" id="ProtNLM"/>
    </source>
</evidence>
<sequence length="177" mass="19568">MEITLPQAYLLGLIGLLGLVAVVVARQVLRVRKDEARLAKLELQCSGNTKAEAASLYELGSVQLDKRLFAQAVTTLKKAVKQLDNEPEEAQALVQNALGFALAAQQNHNDAIRHYRLALRAKAEYPVALNNMAYSLEKQQKLSDAINTYVQVLELEPTNPTAIKRLKLLKPEAIPNK</sequence>